<dbReference type="OrthoDB" id="9780929at2"/>
<proteinExistence type="predicted"/>
<dbReference type="GO" id="GO:0016740">
    <property type="term" value="F:transferase activity"/>
    <property type="evidence" value="ECO:0007669"/>
    <property type="project" value="UniProtKB-KW"/>
</dbReference>
<name>A0A432XGC6_9GAMM</name>
<protein>
    <submittedName>
        <fullName evidence="1">Nucleotidyl transferase AbiEii/AbiGii toxin family protein</fullName>
    </submittedName>
</protein>
<accession>A0A432XGC6</accession>
<dbReference type="EMBL" id="PIPT01000005">
    <property type="protein sequence ID" value="RUO47808.1"/>
    <property type="molecule type" value="Genomic_DNA"/>
</dbReference>
<dbReference type="Pfam" id="PF08843">
    <property type="entry name" value="AbiEii"/>
    <property type="match status" value="1"/>
</dbReference>
<organism evidence="1 2">
    <name type="scientific">Pseudidiomarina aquimaris</name>
    <dbReference type="NCBI Taxonomy" id="641841"/>
    <lineage>
        <taxon>Bacteria</taxon>
        <taxon>Pseudomonadati</taxon>
        <taxon>Pseudomonadota</taxon>
        <taxon>Gammaproteobacteria</taxon>
        <taxon>Alteromonadales</taxon>
        <taxon>Idiomarinaceae</taxon>
        <taxon>Pseudidiomarina</taxon>
    </lineage>
</organism>
<dbReference type="InterPro" id="IPR014942">
    <property type="entry name" value="AbiEii"/>
</dbReference>
<comment type="caution">
    <text evidence="1">The sequence shown here is derived from an EMBL/GenBank/DDBJ whole genome shotgun (WGS) entry which is preliminary data.</text>
</comment>
<dbReference type="Gene3D" id="3.10.450.620">
    <property type="entry name" value="JHP933, nucleotidyltransferase-like core domain"/>
    <property type="match status" value="1"/>
</dbReference>
<keyword evidence="1" id="KW-0808">Transferase</keyword>
<dbReference type="AlphaFoldDB" id="A0A432XGC6"/>
<sequence length="353" mass="40623">MMDIFDYYRTEAKRAELKLILDYAAQNSARGLAANFLEKDIWVTEILRLLYEEDLLDSHDVAFKGGTALSKCYSTIERFSEDIDLSIHWADLAESDDEAAAWTQTTRNPSQQRKFRREQRERLEGWTNEFVQRLNSRLSDYGIEGLSAEIEEDSGGEKIDVHFPHVAFQDDSYQLEHILLEFGGRNRGRPTVSKPVTTYLSEIDAVAGSHTLPIATVEAYHPDYIIWEKLTALHQFCTQENSPDTVRLSRHWYDVDCILQNLYEGSYQNMKALQDVVAMKSARWATRGVFFEAILSGELVLIPTGRLLEDIKKDYDQSVSGGMFFSAPDSFADIIERLAEHQDLINRFLNERR</sequence>
<dbReference type="Proteomes" id="UP000286678">
    <property type="component" value="Unassembled WGS sequence"/>
</dbReference>
<keyword evidence="2" id="KW-1185">Reference proteome</keyword>
<evidence type="ECO:0000313" key="2">
    <source>
        <dbReference type="Proteomes" id="UP000286678"/>
    </source>
</evidence>
<reference evidence="2" key="1">
    <citation type="journal article" date="2018" name="Front. Microbiol.">
        <title>Genome-Based Analysis Reveals the Taxonomy and Diversity of the Family Idiomarinaceae.</title>
        <authorList>
            <person name="Liu Y."/>
            <person name="Lai Q."/>
            <person name="Shao Z."/>
        </authorList>
    </citation>
    <scope>NUCLEOTIDE SEQUENCE [LARGE SCALE GENOMIC DNA]</scope>
    <source>
        <strain evidence="2">SW15</strain>
    </source>
</reference>
<gene>
    <name evidence="1" type="ORF">CWE21_08220</name>
</gene>
<evidence type="ECO:0000313" key="1">
    <source>
        <dbReference type="EMBL" id="RUO47808.1"/>
    </source>
</evidence>